<keyword evidence="1" id="KW-0732">Signal</keyword>
<dbReference type="AlphaFoldDB" id="A0A430HXF6"/>
<dbReference type="Proteomes" id="UP000274907">
    <property type="component" value="Unassembled WGS sequence"/>
</dbReference>
<dbReference type="RefSeq" id="WP_126120953.1">
    <property type="nucleotide sequence ID" value="NZ_RXHJ01000009.1"/>
</dbReference>
<comment type="caution">
    <text evidence="2">The sequence shown here is derived from an EMBL/GenBank/DDBJ whole genome shotgun (WGS) entry which is preliminary data.</text>
</comment>
<feature type="signal peptide" evidence="1">
    <location>
        <begin position="1"/>
        <end position="25"/>
    </location>
</feature>
<proteinExistence type="predicted"/>
<feature type="chain" id="PRO_5019474435" evidence="1">
    <location>
        <begin position="26"/>
        <end position="62"/>
    </location>
</feature>
<evidence type="ECO:0000256" key="1">
    <source>
        <dbReference type="SAM" id="SignalP"/>
    </source>
</evidence>
<keyword evidence="3" id="KW-1185">Reference proteome</keyword>
<protein>
    <submittedName>
        <fullName evidence="2">Uncharacterized protein</fullName>
    </submittedName>
</protein>
<dbReference type="EMBL" id="RXHJ01000009">
    <property type="protein sequence ID" value="RSZ62861.1"/>
    <property type="molecule type" value="Genomic_DNA"/>
</dbReference>
<sequence>MNTTRIRQTIAATALAALPLFSAVAVTHSLDHSIAQVRGLAPDRVDPPGIALGAQLAEETGD</sequence>
<organism evidence="2 3">
    <name type="scientific">Corynebacterium hylobatis</name>
    <dbReference type="NCBI Taxonomy" id="1859290"/>
    <lineage>
        <taxon>Bacteria</taxon>
        <taxon>Bacillati</taxon>
        <taxon>Actinomycetota</taxon>
        <taxon>Actinomycetes</taxon>
        <taxon>Mycobacteriales</taxon>
        <taxon>Corynebacteriaceae</taxon>
        <taxon>Corynebacterium</taxon>
    </lineage>
</organism>
<reference evidence="2 3" key="1">
    <citation type="submission" date="2018-12" db="EMBL/GenBank/DDBJ databases">
        <title>YIM 101343 draft genome.</title>
        <authorList>
            <person name="Chen X."/>
        </authorList>
    </citation>
    <scope>NUCLEOTIDE SEQUENCE [LARGE SCALE GENOMIC DNA]</scope>
    <source>
        <strain evidence="2 3">YIM 101343</strain>
    </source>
</reference>
<gene>
    <name evidence="2" type="ORF">EAH68_08745</name>
</gene>
<name>A0A430HXF6_9CORY</name>
<evidence type="ECO:0000313" key="2">
    <source>
        <dbReference type="EMBL" id="RSZ62861.1"/>
    </source>
</evidence>
<evidence type="ECO:0000313" key="3">
    <source>
        <dbReference type="Proteomes" id="UP000274907"/>
    </source>
</evidence>
<accession>A0A430HXF6</accession>